<dbReference type="EMBL" id="JAUFQC010000015">
    <property type="protein sequence ID" value="MDN3611148.1"/>
    <property type="molecule type" value="Genomic_DNA"/>
</dbReference>
<accession>A0ABT8BVY2</accession>
<proteinExistence type="predicted"/>
<reference evidence="4" key="2">
    <citation type="journal article" date="2019" name="Int. J. Syst. Evol. Microbiol.">
        <title>The Global Catalogue of Microorganisms (GCM) 10K type strain sequencing project: providing services to taxonomists for standard genome sequencing and annotation.</title>
        <authorList>
            <consortium name="The Broad Institute Genomics Platform"/>
            <consortium name="The Broad Institute Genome Sequencing Center for Infectious Disease"/>
            <person name="Wu L."/>
            <person name="Ma J."/>
        </authorList>
    </citation>
    <scope>NUCLEOTIDE SEQUENCE [LARGE SCALE GENOMIC DNA]</scope>
    <source>
        <strain evidence="4">CECT 7398</strain>
    </source>
</reference>
<evidence type="ECO:0000313" key="4">
    <source>
        <dbReference type="Proteomes" id="UP001238540"/>
    </source>
</evidence>
<keyword evidence="1" id="KW-0732">Signal</keyword>
<dbReference type="Proteomes" id="UP001238540">
    <property type="component" value="Unassembled WGS sequence"/>
</dbReference>
<dbReference type="EMBL" id="JAUFQC010000027">
    <property type="protein sequence ID" value="MDN3612267.1"/>
    <property type="molecule type" value="Genomic_DNA"/>
</dbReference>
<evidence type="ECO:0000256" key="1">
    <source>
        <dbReference type="SAM" id="SignalP"/>
    </source>
</evidence>
<organism evidence="2 4">
    <name type="scientific">Vibrio ostreicida</name>
    <dbReference type="NCBI Taxonomy" id="526588"/>
    <lineage>
        <taxon>Bacteria</taxon>
        <taxon>Pseudomonadati</taxon>
        <taxon>Pseudomonadota</taxon>
        <taxon>Gammaproteobacteria</taxon>
        <taxon>Vibrionales</taxon>
        <taxon>Vibrionaceae</taxon>
        <taxon>Vibrio</taxon>
    </lineage>
</organism>
<protein>
    <submittedName>
        <fullName evidence="2">Uncharacterized protein</fullName>
    </submittedName>
</protein>
<reference evidence="2" key="1">
    <citation type="journal article" date="2014" name="Int. J. Syst. Evol. Microbiol.">
        <title>Complete genome of a new Firmicutes species belonging to the dominant human colonic microbiota ('Ruminococcus bicirculans') reveals two chromosomes and a selective capacity to utilize plant glucans.</title>
        <authorList>
            <consortium name="NISC Comparative Sequencing Program"/>
            <person name="Wegmann U."/>
            <person name="Louis P."/>
            <person name="Goesmann A."/>
            <person name="Henrissat B."/>
            <person name="Duncan S.H."/>
            <person name="Flint H.J."/>
        </authorList>
    </citation>
    <scope>NUCLEOTIDE SEQUENCE</scope>
    <source>
        <strain evidence="2">CECT 7398</strain>
    </source>
</reference>
<evidence type="ECO:0000313" key="2">
    <source>
        <dbReference type="EMBL" id="MDN3611148.1"/>
    </source>
</evidence>
<feature type="chain" id="PRO_5045032453" evidence="1">
    <location>
        <begin position="21"/>
        <end position="662"/>
    </location>
</feature>
<dbReference type="RefSeq" id="WP_217702136.1">
    <property type="nucleotide sequence ID" value="NZ_JABEYA020000003.1"/>
</dbReference>
<reference evidence="2" key="3">
    <citation type="submission" date="2023-06" db="EMBL/GenBank/DDBJ databases">
        <authorList>
            <person name="Lucena T."/>
            <person name="Sun Q."/>
        </authorList>
    </citation>
    <scope>NUCLEOTIDE SEQUENCE</scope>
    <source>
        <strain evidence="2">CECT 7398</strain>
    </source>
</reference>
<feature type="signal peptide" evidence="1">
    <location>
        <begin position="1"/>
        <end position="20"/>
    </location>
</feature>
<keyword evidence="4" id="KW-1185">Reference proteome</keyword>
<comment type="caution">
    <text evidence="2">The sequence shown here is derived from an EMBL/GenBank/DDBJ whole genome shotgun (WGS) entry which is preliminary data.</text>
</comment>
<name>A0ABT8BVY2_9VIBR</name>
<sequence length="662" mass="72933">MKIKFILSVLLAASGFTASAVEPIYNQYDHHKAIRDKVSTWVDWQAQEHALSAVDAFNVAKKKHGVDPMGEVFFSRLSLLAEDKFDFHTLAPIQQALVNEASALFILSQAHDLPHHEVFPADYMRAMFLDQFLTELELIYPSAEDEALYLQRYYESDLLKLAVYSIALNIGIEQRGEAALVTRLAQQTGHRHSTSLRQFLISGFSPGGTFKARLEGVLLNDLKRFATNWKPSYDQFVGAENGPHPYARVGALTQNLLLSRWDGLRDEEKNQWQEWYHHVKDLPNQKYGYSMVGEAVVNATRDHKQQPHHSRWEFPSLAAMTLATLVAPEIVGELALGELAQELIFSRLMFGGASAADAVYTSEAVELAAHEATISVDALDASSVLELGGVDNVAAVGEEVEAGLHHYAGAGAVEGADYVANVEGDWQRVRRFPSSDDYALYQGTGSFGVHKVARAGAAGWVLNQTTSGLTNWVSSGDYRHVLLLGKGEPASLFRHFGENVKSRYGIPQGNIYSDGDVVSHHLKRLFPEVNTGKLSQLTFAHRLDVVAHGNPYGPVCINSNGLETSLSPRGLASKLFDLGLRKVGVLKVQSCNVGGGFYLSKLARELHNIGIEVGFLSAPKGYLVQLPRLPRAVFDPLPNFSANRYEVISTGLHQGFPGTRYH</sequence>
<gene>
    <name evidence="2" type="ORF">QWZ16_16015</name>
    <name evidence="3" type="ORF">QWZ16_21975</name>
</gene>
<evidence type="ECO:0000313" key="3">
    <source>
        <dbReference type="EMBL" id="MDN3612267.1"/>
    </source>
</evidence>